<reference evidence="8" key="1">
    <citation type="submission" date="2021-01" db="UniProtKB">
        <authorList>
            <consortium name="EnsemblMetazoa"/>
        </authorList>
    </citation>
    <scope>IDENTIFICATION</scope>
</reference>
<dbReference type="OrthoDB" id="9940972at2759"/>
<dbReference type="Gene3D" id="4.10.365.10">
    <property type="entry name" value="p27"/>
    <property type="match status" value="1"/>
</dbReference>
<sequence length="127" mass="14405">MLAARHRARLAMADRNPDSQEARIKGKHCRRLNFGDDANDDSLPSKEEIERKFAEEMDKHQKEKQAKWNFDFKQGRPLEGRWEWERLDSNNEVTNARNTGNSSRAAAPGNSDARSGRAQGDAANQAP</sequence>
<organism evidence="8 9">
    <name type="scientific">Nasonia vitripennis</name>
    <name type="common">Parasitic wasp</name>
    <dbReference type="NCBI Taxonomy" id="7425"/>
    <lineage>
        <taxon>Eukaryota</taxon>
        <taxon>Metazoa</taxon>
        <taxon>Ecdysozoa</taxon>
        <taxon>Arthropoda</taxon>
        <taxon>Hexapoda</taxon>
        <taxon>Insecta</taxon>
        <taxon>Pterygota</taxon>
        <taxon>Neoptera</taxon>
        <taxon>Endopterygota</taxon>
        <taxon>Hymenoptera</taxon>
        <taxon>Apocrita</taxon>
        <taxon>Proctotrupomorpha</taxon>
        <taxon>Chalcidoidea</taxon>
        <taxon>Pteromalidae</taxon>
        <taxon>Pteromalinae</taxon>
        <taxon>Nasonia</taxon>
    </lineage>
</organism>
<dbReference type="GO" id="GO:0005634">
    <property type="term" value="C:nucleus"/>
    <property type="evidence" value="ECO:0007669"/>
    <property type="project" value="UniProtKB-SubCell"/>
</dbReference>
<proteinExistence type="inferred from homology"/>
<keyword evidence="3" id="KW-0649">Protein kinase inhibitor</keyword>
<evidence type="ECO:0000256" key="4">
    <source>
        <dbReference type="ARBA" id="ARBA00023242"/>
    </source>
</evidence>
<evidence type="ECO:0000256" key="6">
    <source>
        <dbReference type="SAM" id="MobiDB-lite"/>
    </source>
</evidence>
<protein>
    <recommendedName>
        <fullName evidence="7">Cyclin-dependent kinase inhibitor domain-containing protein</fullName>
    </recommendedName>
</protein>
<keyword evidence="9" id="KW-1185">Reference proteome</keyword>
<dbReference type="InterPro" id="IPR003175">
    <property type="entry name" value="CDI_dom"/>
</dbReference>
<dbReference type="Pfam" id="PF02234">
    <property type="entry name" value="CDI"/>
    <property type="match status" value="1"/>
</dbReference>
<dbReference type="Proteomes" id="UP000002358">
    <property type="component" value="Chromosome 3"/>
</dbReference>
<evidence type="ECO:0000256" key="5">
    <source>
        <dbReference type="ARBA" id="ARBA00023306"/>
    </source>
</evidence>
<feature type="compositionally biased region" description="Polar residues" evidence="6">
    <location>
        <begin position="90"/>
        <end position="104"/>
    </location>
</feature>
<evidence type="ECO:0000256" key="1">
    <source>
        <dbReference type="ARBA" id="ARBA00004123"/>
    </source>
</evidence>
<feature type="domain" description="Cyclin-dependent kinase inhibitor" evidence="7">
    <location>
        <begin position="44"/>
        <end position="87"/>
    </location>
</feature>
<keyword evidence="4" id="KW-0539">Nucleus</keyword>
<comment type="subcellular location">
    <subcellularLocation>
        <location evidence="1">Nucleus</location>
    </subcellularLocation>
</comment>
<name>A0A7M7GEZ2_NASVI</name>
<evidence type="ECO:0000259" key="7">
    <source>
        <dbReference type="Pfam" id="PF02234"/>
    </source>
</evidence>
<gene>
    <name evidence="8" type="primary">100679197</name>
</gene>
<dbReference type="GO" id="GO:0004861">
    <property type="term" value="F:cyclin-dependent protein serine/threonine kinase inhibitor activity"/>
    <property type="evidence" value="ECO:0007669"/>
    <property type="project" value="InterPro"/>
</dbReference>
<dbReference type="InterPro" id="IPR044898">
    <property type="entry name" value="CDI_dom_sf"/>
</dbReference>
<dbReference type="InParanoid" id="A0A7M7GEZ2"/>
<accession>A0A7M7GEZ2</accession>
<dbReference type="AlphaFoldDB" id="A0A7M7GEZ2"/>
<keyword evidence="5" id="KW-0131">Cell cycle</keyword>
<feature type="region of interest" description="Disordered" evidence="6">
    <location>
        <begin position="88"/>
        <end position="127"/>
    </location>
</feature>
<evidence type="ECO:0000313" key="8">
    <source>
        <dbReference type="EnsemblMetazoa" id="XP_003428023"/>
    </source>
</evidence>
<evidence type="ECO:0000256" key="3">
    <source>
        <dbReference type="ARBA" id="ARBA00023013"/>
    </source>
</evidence>
<evidence type="ECO:0000256" key="2">
    <source>
        <dbReference type="ARBA" id="ARBA00006726"/>
    </source>
</evidence>
<dbReference type="EnsemblMetazoa" id="XM_003427975">
    <property type="protein sequence ID" value="XP_003428023"/>
    <property type="gene ID" value="LOC100679197"/>
</dbReference>
<feature type="region of interest" description="Disordered" evidence="6">
    <location>
        <begin position="1"/>
        <end position="45"/>
    </location>
</feature>
<dbReference type="PANTHER" id="PTHR10265:SF45">
    <property type="entry name" value="DACAPO"/>
    <property type="match status" value="1"/>
</dbReference>
<feature type="compositionally biased region" description="Basic and acidic residues" evidence="6">
    <location>
        <begin position="15"/>
        <end position="24"/>
    </location>
</feature>
<comment type="similarity">
    <text evidence="2">Belongs to the CDI family.</text>
</comment>
<dbReference type="PANTHER" id="PTHR10265">
    <property type="entry name" value="CYCLIN-DEPENDENT KINASE INHIBITOR 1"/>
    <property type="match status" value="1"/>
</dbReference>
<evidence type="ECO:0000313" key="9">
    <source>
        <dbReference type="Proteomes" id="UP000002358"/>
    </source>
</evidence>
<dbReference type="GO" id="GO:0051726">
    <property type="term" value="P:regulation of cell cycle"/>
    <property type="evidence" value="ECO:0007669"/>
    <property type="project" value="InterPro"/>
</dbReference>